<accession>F5YIW7</accession>
<dbReference type="InterPro" id="IPR017871">
    <property type="entry name" value="ABC_transporter-like_CS"/>
</dbReference>
<dbReference type="EC" id="3.6.3.-" evidence="9"/>
<evidence type="ECO:0000313" key="9">
    <source>
        <dbReference type="EMBL" id="AEF86888.1"/>
    </source>
</evidence>
<dbReference type="PROSITE" id="PS00211">
    <property type="entry name" value="ABC_TRANSPORTER_1"/>
    <property type="match status" value="1"/>
</dbReference>
<protein>
    <submittedName>
        <fullName evidence="9">Methionine import ATP-binding protein MetN</fullName>
        <ecNumber evidence="9">3.6.3.-</ecNumber>
    </submittedName>
</protein>
<gene>
    <name evidence="9" type="ordered locus">TREPR_3506</name>
</gene>
<dbReference type="InterPro" id="IPR050086">
    <property type="entry name" value="MetN_ABC_transporter-like"/>
</dbReference>
<dbReference type="EMBL" id="CP001843">
    <property type="protein sequence ID" value="AEF86888.1"/>
    <property type="molecule type" value="Genomic_DNA"/>
</dbReference>
<dbReference type="STRING" id="545694.TREPR_3506"/>
<proteinExistence type="predicted"/>
<dbReference type="Pfam" id="PF00005">
    <property type="entry name" value="ABC_tran"/>
    <property type="match status" value="1"/>
</dbReference>
<dbReference type="eggNOG" id="COG1135">
    <property type="taxonomic scope" value="Bacteria"/>
</dbReference>
<keyword evidence="9" id="KW-0378">Hydrolase</keyword>
<dbReference type="AlphaFoldDB" id="F5YIW7"/>
<evidence type="ECO:0000256" key="5">
    <source>
        <dbReference type="ARBA" id="ARBA00022967"/>
    </source>
</evidence>
<evidence type="ECO:0000256" key="6">
    <source>
        <dbReference type="ARBA" id="ARBA00022970"/>
    </source>
</evidence>
<reference evidence="9 10" key="2">
    <citation type="journal article" date="2011" name="ISME J.">
        <title>RNA-seq reveals cooperative metabolic interactions between two termite-gut spirochete species in co-culture.</title>
        <authorList>
            <person name="Rosenthal A.Z."/>
            <person name="Matson E.G."/>
            <person name="Eldar A."/>
            <person name="Leadbetter J.R."/>
        </authorList>
    </citation>
    <scope>NUCLEOTIDE SEQUENCE [LARGE SCALE GENOMIC DNA]</scope>
    <source>
        <strain evidence="10">ATCC BAA-887 / DSM 12427 / ZAS-2</strain>
    </source>
</reference>
<dbReference type="Gene3D" id="3.40.50.300">
    <property type="entry name" value="P-loop containing nucleotide triphosphate hydrolases"/>
    <property type="match status" value="1"/>
</dbReference>
<keyword evidence="2" id="KW-1003">Cell membrane</keyword>
<dbReference type="GO" id="GO:0006865">
    <property type="term" value="P:amino acid transport"/>
    <property type="evidence" value="ECO:0007669"/>
    <property type="project" value="UniProtKB-KW"/>
</dbReference>
<evidence type="ECO:0000256" key="4">
    <source>
        <dbReference type="ARBA" id="ARBA00022840"/>
    </source>
</evidence>
<keyword evidence="4 9" id="KW-0067">ATP-binding</keyword>
<name>F5YIW7_TREPZ</name>
<dbReference type="InterPro" id="IPR003439">
    <property type="entry name" value="ABC_transporter-like_ATP-bd"/>
</dbReference>
<dbReference type="GO" id="GO:0005524">
    <property type="term" value="F:ATP binding"/>
    <property type="evidence" value="ECO:0007669"/>
    <property type="project" value="UniProtKB-KW"/>
</dbReference>
<keyword evidence="3" id="KW-0547">Nucleotide-binding</keyword>
<evidence type="ECO:0000313" key="10">
    <source>
        <dbReference type="Proteomes" id="UP000009223"/>
    </source>
</evidence>
<feature type="domain" description="ABC transporter" evidence="8">
    <location>
        <begin position="7"/>
        <end position="242"/>
    </location>
</feature>
<keyword evidence="6" id="KW-0029">Amino-acid transport</keyword>
<sequence length="246" mass="27036">MGERLMIVLRGVSKRYADVTAVENVDLTIPGGSIYGIIGRSGAGKSSLLRVMSLLETPDAGEVLFGDERVDTLKGRDLLERRRRMGMIFQNFNLLGSRNVTGNIAYPLEISGLHKKQILERVDELLELVDIKDKRKARLRELSGGQKQRVAIARALAAKPDVLFCDEATSALDPQTTRSILALIRELHEKLGLSVVMITHQMEVIRGVCQEVAVMDGGHIVETGTVQVVFDTPATQAAKELIHGLE</sequence>
<dbReference type="InterPro" id="IPR027417">
    <property type="entry name" value="P-loop_NTPase"/>
</dbReference>
<dbReference type="KEGG" id="tpi:TREPR_3506"/>
<keyword evidence="1" id="KW-0813">Transport</keyword>
<dbReference type="PANTHER" id="PTHR43166:SF30">
    <property type="entry name" value="METHIONINE IMPORT ATP-BINDING PROTEIN METN"/>
    <property type="match status" value="1"/>
</dbReference>
<organism evidence="9 10">
    <name type="scientific">Treponema primitia (strain ATCC BAA-887 / DSM 12427 / ZAS-2)</name>
    <dbReference type="NCBI Taxonomy" id="545694"/>
    <lineage>
        <taxon>Bacteria</taxon>
        <taxon>Pseudomonadati</taxon>
        <taxon>Spirochaetota</taxon>
        <taxon>Spirochaetia</taxon>
        <taxon>Spirochaetales</taxon>
        <taxon>Treponemataceae</taxon>
        <taxon>Treponema</taxon>
    </lineage>
</organism>
<keyword evidence="7" id="KW-0472">Membrane</keyword>
<keyword evidence="5" id="KW-1278">Translocase</keyword>
<dbReference type="SMART" id="SM00382">
    <property type="entry name" value="AAA"/>
    <property type="match status" value="1"/>
</dbReference>
<dbReference type="SUPFAM" id="SSF52540">
    <property type="entry name" value="P-loop containing nucleoside triphosphate hydrolases"/>
    <property type="match status" value="1"/>
</dbReference>
<keyword evidence="10" id="KW-1185">Reference proteome</keyword>
<dbReference type="InterPro" id="IPR003593">
    <property type="entry name" value="AAA+_ATPase"/>
</dbReference>
<evidence type="ECO:0000256" key="3">
    <source>
        <dbReference type="ARBA" id="ARBA00022741"/>
    </source>
</evidence>
<reference evidence="10" key="1">
    <citation type="submission" date="2009-12" db="EMBL/GenBank/DDBJ databases">
        <title>Complete sequence of Treponema primitia strain ZAS-2.</title>
        <authorList>
            <person name="Tetu S.G."/>
            <person name="Matson E."/>
            <person name="Ren Q."/>
            <person name="Seshadri R."/>
            <person name="Elbourne L."/>
            <person name="Hassan K.A."/>
            <person name="Durkin A."/>
            <person name="Radune D."/>
            <person name="Mohamoud Y."/>
            <person name="Shay R."/>
            <person name="Jin S."/>
            <person name="Zhang X."/>
            <person name="Lucey K."/>
            <person name="Ballor N.R."/>
            <person name="Ottesen E."/>
            <person name="Rosenthal R."/>
            <person name="Allen A."/>
            <person name="Leadbetter J.R."/>
            <person name="Paulsen I.T."/>
        </authorList>
    </citation>
    <scope>NUCLEOTIDE SEQUENCE [LARGE SCALE GENOMIC DNA]</scope>
    <source>
        <strain evidence="10">ATCC BAA-887 / DSM 12427 / ZAS-2</strain>
    </source>
</reference>
<evidence type="ECO:0000256" key="2">
    <source>
        <dbReference type="ARBA" id="ARBA00022475"/>
    </source>
</evidence>
<dbReference type="GO" id="GO:0016887">
    <property type="term" value="F:ATP hydrolysis activity"/>
    <property type="evidence" value="ECO:0007669"/>
    <property type="project" value="InterPro"/>
</dbReference>
<evidence type="ECO:0000256" key="1">
    <source>
        <dbReference type="ARBA" id="ARBA00022448"/>
    </source>
</evidence>
<dbReference type="HOGENOM" id="CLU_000604_1_22_12"/>
<evidence type="ECO:0000256" key="7">
    <source>
        <dbReference type="ARBA" id="ARBA00023136"/>
    </source>
</evidence>
<dbReference type="Proteomes" id="UP000009223">
    <property type="component" value="Chromosome"/>
</dbReference>
<dbReference type="PANTHER" id="PTHR43166">
    <property type="entry name" value="AMINO ACID IMPORT ATP-BINDING PROTEIN"/>
    <property type="match status" value="1"/>
</dbReference>
<evidence type="ECO:0000259" key="8">
    <source>
        <dbReference type="PROSITE" id="PS50893"/>
    </source>
</evidence>
<dbReference type="PROSITE" id="PS50893">
    <property type="entry name" value="ABC_TRANSPORTER_2"/>
    <property type="match status" value="1"/>
</dbReference>